<dbReference type="Gene3D" id="1.10.1040.10">
    <property type="entry name" value="N-(1-d-carboxylethyl)-l-norvaline Dehydrogenase, domain 2"/>
    <property type="match status" value="1"/>
</dbReference>
<dbReference type="PANTHER" id="PTHR18901:SF38">
    <property type="entry name" value="PSEUDOURIDINE-5'-PHOSPHATASE"/>
    <property type="match status" value="1"/>
</dbReference>
<dbReference type="RefSeq" id="WP_097078329.1">
    <property type="nucleotide sequence ID" value="NZ_BAABHT010000010.1"/>
</dbReference>
<name>A0A240E641_9GAMM</name>
<dbReference type="InterPro" id="IPR023198">
    <property type="entry name" value="PGP-like_dom2"/>
</dbReference>
<dbReference type="Pfam" id="PF08125">
    <property type="entry name" value="Mannitol_dh_C"/>
    <property type="match status" value="1"/>
</dbReference>
<accession>A0A240E641</accession>
<dbReference type="InterPro" id="IPR041492">
    <property type="entry name" value="HAD_2"/>
</dbReference>
<reference evidence="5" key="1">
    <citation type="submission" date="2016-09" db="EMBL/GenBank/DDBJ databases">
        <authorList>
            <person name="Varghese N."/>
            <person name="Submissions S."/>
        </authorList>
    </citation>
    <scope>NUCLEOTIDE SEQUENCE [LARGE SCALE GENOMIC DNA]</scope>
    <source>
        <strain evidence="5">ANC 4466</strain>
    </source>
</reference>
<dbReference type="Pfam" id="PF13419">
    <property type="entry name" value="HAD_2"/>
    <property type="match status" value="1"/>
</dbReference>
<gene>
    <name evidence="4" type="ORF">SAMN05421731_102220</name>
</gene>
<dbReference type="SFLD" id="SFLDG01129">
    <property type="entry name" value="C1.5:_HAD__Beta-PGM__Phosphata"/>
    <property type="match status" value="1"/>
</dbReference>
<dbReference type="InterPro" id="IPR023214">
    <property type="entry name" value="HAD_sf"/>
</dbReference>
<sequence>MLNYHGIAIAGAIFDMDGTMFDTERLRFQTLKQASQELIGQAFSEDYLMSCLGLSAKRAQELAREIYGEQVNYAEIRQYADQLELAHVRQYGVPIKTGLVEVLERLRKSGLRMAVATSSKRVIAEEYLINANVYKYFDVVICGDDVEQGKPHPEIFLLAASMLNLQPQQCLMFEDSENGLKSAYAAQGHTVLLQDIKVPTPEMLKLAEFFYDDMQALLQDLNAYVESVDMPQPMDRFPQAYNQHIVGIHGFGAIGGGYLAQIFAHWDGYTRPAKILATTSNALYKESIQAFGKYCIRYYQESYDEIIDGIEIIDSNQEQDIVSMYQQSSIVALCMPEHAIETISPLIARSLIERHAAHAQPLTLMIILNKVGAKQFVLEHIEHALLTLTDQQTAQEILAQNIFVDTVVNRMVSKLNDKALYRQLRIKYNLFQQYQLDRNDDDPLDIEDSTSLTAEQAKFMDTTIADLKQNFQPSHVLQSMDLILFHSESDMPIYVENNSPLLNQLRQVIAVDDITQIQTVKNRLWNGVHSIIAWYGLLLGHDTIGVAMGDERIQALVERLLDHEVGLGLSYEFPNISKILPQLKHSFLQSCKSAFKDPCIRVGRDPIRKLQLNDRVFGSIQMNARHELAVDALLYGATLAVLYAKSNLSKDDEEIQLFQQALDQGQSLSHALQHDLSELSVAETQYQDWLHQIEYLLSLYDQDAEHFLQSWQQSTLENM</sequence>
<dbReference type="SUPFAM" id="SSF48179">
    <property type="entry name" value="6-phosphogluconate dehydrogenase C-terminal domain-like"/>
    <property type="match status" value="1"/>
</dbReference>
<proteinExistence type="predicted"/>
<feature type="domain" description="Mannitol dehydrogenase N-terminal" evidence="2">
    <location>
        <begin position="250"/>
        <end position="438"/>
    </location>
</feature>
<dbReference type="InterPro" id="IPR036412">
    <property type="entry name" value="HAD-like_sf"/>
</dbReference>
<dbReference type="InterPro" id="IPR013328">
    <property type="entry name" value="6PGD_dom2"/>
</dbReference>
<evidence type="ECO:0000313" key="5">
    <source>
        <dbReference type="Proteomes" id="UP000219042"/>
    </source>
</evidence>
<evidence type="ECO:0000259" key="3">
    <source>
        <dbReference type="Pfam" id="PF08125"/>
    </source>
</evidence>
<dbReference type="SFLD" id="SFLDS00003">
    <property type="entry name" value="Haloacid_Dehalogenase"/>
    <property type="match status" value="1"/>
</dbReference>
<dbReference type="PANTHER" id="PTHR18901">
    <property type="entry name" value="2-DEOXYGLUCOSE-6-PHOSPHATE PHOSPHATASE 2"/>
    <property type="match status" value="1"/>
</dbReference>
<dbReference type="GO" id="GO:0016491">
    <property type="term" value="F:oxidoreductase activity"/>
    <property type="evidence" value="ECO:0007669"/>
    <property type="project" value="UniProtKB-KW"/>
</dbReference>
<evidence type="ECO:0000313" key="4">
    <source>
        <dbReference type="EMBL" id="SNX44062.1"/>
    </source>
</evidence>
<evidence type="ECO:0000259" key="2">
    <source>
        <dbReference type="Pfam" id="PF01232"/>
    </source>
</evidence>
<dbReference type="SUPFAM" id="SSF56784">
    <property type="entry name" value="HAD-like"/>
    <property type="match status" value="1"/>
</dbReference>
<dbReference type="InterPro" id="IPR013131">
    <property type="entry name" value="Mannitol_DH_N"/>
</dbReference>
<dbReference type="InterPro" id="IPR013118">
    <property type="entry name" value="Mannitol_DH_C"/>
</dbReference>
<feature type="domain" description="Mannitol dehydrogenase C-terminal" evidence="3">
    <location>
        <begin position="517"/>
        <end position="676"/>
    </location>
</feature>
<dbReference type="InterPro" id="IPR006439">
    <property type="entry name" value="HAD-SF_hydro_IA"/>
</dbReference>
<evidence type="ECO:0000256" key="1">
    <source>
        <dbReference type="ARBA" id="ARBA00023002"/>
    </source>
</evidence>
<keyword evidence="5" id="KW-1185">Reference proteome</keyword>
<dbReference type="AlphaFoldDB" id="A0A240E641"/>
<dbReference type="PRINTS" id="PR00413">
    <property type="entry name" value="HADHALOGNASE"/>
</dbReference>
<dbReference type="NCBIfam" id="NF046057">
    <property type="entry name" value="bifunc_MtlD"/>
    <property type="match status" value="1"/>
</dbReference>
<dbReference type="Proteomes" id="UP000219042">
    <property type="component" value="Unassembled WGS sequence"/>
</dbReference>
<dbReference type="Gene3D" id="3.40.50.720">
    <property type="entry name" value="NAD(P)-binding Rossmann-like Domain"/>
    <property type="match status" value="1"/>
</dbReference>
<dbReference type="Gene3D" id="3.40.50.1000">
    <property type="entry name" value="HAD superfamily/HAD-like"/>
    <property type="match status" value="1"/>
</dbReference>
<organism evidence="4 5">
    <name type="scientific">Acinetobacter puyangensis</name>
    <dbReference type="NCBI Taxonomy" id="1096779"/>
    <lineage>
        <taxon>Bacteria</taxon>
        <taxon>Pseudomonadati</taxon>
        <taxon>Pseudomonadota</taxon>
        <taxon>Gammaproteobacteria</taxon>
        <taxon>Moraxellales</taxon>
        <taxon>Moraxellaceae</taxon>
        <taxon>Acinetobacter</taxon>
    </lineage>
</organism>
<dbReference type="EMBL" id="OANT01000002">
    <property type="protein sequence ID" value="SNX44062.1"/>
    <property type="molecule type" value="Genomic_DNA"/>
</dbReference>
<dbReference type="InterPro" id="IPR008927">
    <property type="entry name" value="6-PGluconate_DH-like_C_sf"/>
</dbReference>
<dbReference type="OrthoDB" id="9800058at2"/>
<dbReference type="NCBIfam" id="TIGR01509">
    <property type="entry name" value="HAD-SF-IA-v3"/>
    <property type="match status" value="1"/>
</dbReference>
<dbReference type="Pfam" id="PF01232">
    <property type="entry name" value="Mannitol_dh"/>
    <property type="match status" value="1"/>
</dbReference>
<dbReference type="Gene3D" id="1.10.150.240">
    <property type="entry name" value="Putative phosphatase, domain 2"/>
    <property type="match status" value="1"/>
</dbReference>
<protein>
    <submittedName>
        <fullName evidence="4">Haloacid dehalogenase superfamily, subfamily IA, variant 3 with third motif having DD or ED</fullName>
    </submittedName>
</protein>
<keyword evidence="1" id="KW-0560">Oxidoreductase</keyword>